<reference evidence="1" key="2">
    <citation type="submission" date="2010-07" db="EMBL/GenBank/DDBJ databases">
        <authorList>
            <consortium name="The Broad Institute Genome Sequencing Platform"/>
            <consortium name="Broad Institute Genome Sequencing Center for Infectious Disease"/>
            <person name="Ma L.-J."/>
            <person name="Dead R."/>
            <person name="Young S."/>
            <person name="Zeng Q."/>
            <person name="Koehrsen M."/>
            <person name="Alvarado L."/>
            <person name="Berlin A."/>
            <person name="Chapman S.B."/>
            <person name="Chen Z."/>
            <person name="Freedman E."/>
            <person name="Gellesch M."/>
            <person name="Goldberg J."/>
            <person name="Griggs A."/>
            <person name="Gujja S."/>
            <person name="Heilman E.R."/>
            <person name="Heiman D."/>
            <person name="Hepburn T."/>
            <person name="Howarth C."/>
            <person name="Jen D."/>
            <person name="Larson L."/>
            <person name="Mehta T."/>
            <person name="Neiman D."/>
            <person name="Pearson M."/>
            <person name="Roberts A."/>
            <person name="Saif S."/>
            <person name="Shea T."/>
            <person name="Shenoy N."/>
            <person name="Sisk P."/>
            <person name="Stolte C."/>
            <person name="Sykes S."/>
            <person name="Walk T."/>
            <person name="White J."/>
            <person name="Yandava C."/>
            <person name="Haas B."/>
            <person name="Nusbaum C."/>
            <person name="Birren B."/>
        </authorList>
    </citation>
    <scope>NUCLEOTIDE SEQUENCE</scope>
    <source>
        <strain evidence="1">R3-111a-1</strain>
    </source>
</reference>
<reference evidence="2" key="4">
    <citation type="journal article" date="2015" name="G3 (Bethesda)">
        <title>Genome sequences of three phytopathogenic species of the Magnaporthaceae family of fungi.</title>
        <authorList>
            <person name="Okagaki L.H."/>
            <person name="Nunes C.C."/>
            <person name="Sailsbery J."/>
            <person name="Clay B."/>
            <person name="Brown D."/>
            <person name="John T."/>
            <person name="Oh Y."/>
            <person name="Young N."/>
            <person name="Fitzgerald M."/>
            <person name="Haas B.J."/>
            <person name="Zeng Q."/>
            <person name="Young S."/>
            <person name="Adiconis X."/>
            <person name="Fan L."/>
            <person name="Levin J.Z."/>
            <person name="Mitchell T.K."/>
            <person name="Okubara P.A."/>
            <person name="Farman M.L."/>
            <person name="Kohn L.M."/>
            <person name="Birren B."/>
            <person name="Ma L.-J."/>
            <person name="Dean R.A."/>
        </authorList>
    </citation>
    <scope>NUCLEOTIDE SEQUENCE</scope>
    <source>
        <strain evidence="2">R3-111a-1</strain>
    </source>
</reference>
<reference evidence="1" key="3">
    <citation type="submission" date="2010-09" db="EMBL/GenBank/DDBJ databases">
        <title>Annotation of Gaeumannomyces graminis var. tritici R3-111a-1.</title>
        <authorList>
            <consortium name="The Broad Institute Genome Sequencing Platform"/>
            <person name="Ma L.-J."/>
            <person name="Dead R."/>
            <person name="Young S.K."/>
            <person name="Zeng Q."/>
            <person name="Gargeya S."/>
            <person name="Fitzgerald M."/>
            <person name="Haas B."/>
            <person name="Abouelleil A."/>
            <person name="Alvarado L."/>
            <person name="Arachchi H.M."/>
            <person name="Berlin A."/>
            <person name="Brown A."/>
            <person name="Chapman S.B."/>
            <person name="Chen Z."/>
            <person name="Dunbar C."/>
            <person name="Freedman E."/>
            <person name="Gearin G."/>
            <person name="Gellesch M."/>
            <person name="Goldberg J."/>
            <person name="Griggs A."/>
            <person name="Gujja S."/>
            <person name="Heiman D."/>
            <person name="Howarth C."/>
            <person name="Larson L."/>
            <person name="Lui A."/>
            <person name="MacDonald P.J.P."/>
            <person name="Mehta T."/>
            <person name="Montmayeur A."/>
            <person name="Murphy C."/>
            <person name="Neiman D."/>
            <person name="Pearson M."/>
            <person name="Priest M."/>
            <person name="Roberts A."/>
            <person name="Saif S."/>
            <person name="Shea T."/>
            <person name="Shenoy N."/>
            <person name="Sisk P."/>
            <person name="Stolte C."/>
            <person name="Sykes S."/>
            <person name="Yandava C."/>
            <person name="Wortman J."/>
            <person name="Nusbaum C."/>
            <person name="Birren B."/>
        </authorList>
    </citation>
    <scope>NUCLEOTIDE SEQUENCE</scope>
    <source>
        <strain evidence="1">R3-111a-1</strain>
    </source>
</reference>
<evidence type="ECO:0000313" key="3">
    <source>
        <dbReference type="Proteomes" id="UP000006039"/>
    </source>
</evidence>
<dbReference type="EMBL" id="GL385401">
    <property type="protein sequence ID" value="EJT70621.1"/>
    <property type="molecule type" value="Genomic_DNA"/>
</dbReference>
<sequence length="114" mass="12685">MSIHIIGFFSNITFYTLHIKPGDGGRFKVGSFAWEKKAVVPQMQEGAKEHPMALLRGHLDCDLEALPEYELSQRDGNRAPGRSGKLVDWGFSAALSGIEKPRKGKYVYVGYAEL</sequence>
<dbReference type="HOGENOM" id="CLU_2121257_0_0_1"/>
<name>J3PDS1_GAET3</name>
<protein>
    <submittedName>
        <fullName evidence="1 2">Uncharacterized protein</fullName>
    </submittedName>
</protein>
<evidence type="ECO:0000313" key="2">
    <source>
        <dbReference type="EnsemblFungi" id="EJT70621"/>
    </source>
</evidence>
<dbReference type="AlphaFoldDB" id="J3PDS1"/>
<dbReference type="RefSeq" id="XP_009227799.1">
    <property type="nucleotide sequence ID" value="XM_009229535.1"/>
</dbReference>
<evidence type="ECO:0000313" key="1">
    <source>
        <dbReference type="EMBL" id="EJT70621.1"/>
    </source>
</evidence>
<proteinExistence type="predicted"/>
<accession>J3PDS1</accession>
<dbReference type="Proteomes" id="UP000006039">
    <property type="component" value="Unassembled WGS sequence"/>
</dbReference>
<reference evidence="2" key="5">
    <citation type="submission" date="2018-04" db="UniProtKB">
        <authorList>
            <consortium name="EnsemblFungi"/>
        </authorList>
    </citation>
    <scope>IDENTIFICATION</scope>
    <source>
        <strain evidence="2">R3-111a-1</strain>
    </source>
</reference>
<keyword evidence="3" id="KW-1185">Reference proteome</keyword>
<gene>
    <name evidence="2" type="primary">20352102</name>
    <name evidence="1" type="ORF">GGTG_11644</name>
</gene>
<reference evidence="3" key="1">
    <citation type="submission" date="2010-07" db="EMBL/GenBank/DDBJ databases">
        <title>The genome sequence of Gaeumannomyces graminis var. tritici strain R3-111a-1.</title>
        <authorList>
            <consortium name="The Broad Institute Genome Sequencing Platform"/>
            <person name="Ma L.-J."/>
            <person name="Dead R."/>
            <person name="Young S."/>
            <person name="Zeng Q."/>
            <person name="Koehrsen M."/>
            <person name="Alvarado L."/>
            <person name="Berlin A."/>
            <person name="Chapman S.B."/>
            <person name="Chen Z."/>
            <person name="Freedman E."/>
            <person name="Gellesch M."/>
            <person name="Goldberg J."/>
            <person name="Griggs A."/>
            <person name="Gujja S."/>
            <person name="Heilman E.R."/>
            <person name="Heiman D."/>
            <person name="Hepburn T."/>
            <person name="Howarth C."/>
            <person name="Jen D."/>
            <person name="Larson L."/>
            <person name="Mehta T."/>
            <person name="Neiman D."/>
            <person name="Pearson M."/>
            <person name="Roberts A."/>
            <person name="Saif S."/>
            <person name="Shea T."/>
            <person name="Shenoy N."/>
            <person name="Sisk P."/>
            <person name="Stolte C."/>
            <person name="Sykes S."/>
            <person name="Walk T."/>
            <person name="White J."/>
            <person name="Yandava C."/>
            <person name="Haas B."/>
            <person name="Nusbaum C."/>
            <person name="Birren B."/>
        </authorList>
    </citation>
    <scope>NUCLEOTIDE SEQUENCE [LARGE SCALE GENOMIC DNA]</scope>
    <source>
        <strain evidence="3">R3-111a-1</strain>
    </source>
</reference>
<organism evidence="1">
    <name type="scientific">Gaeumannomyces tritici (strain R3-111a-1)</name>
    <name type="common">Wheat and barley take-all root rot fungus</name>
    <name type="synonym">Gaeumannomyces graminis var. tritici</name>
    <dbReference type="NCBI Taxonomy" id="644352"/>
    <lineage>
        <taxon>Eukaryota</taxon>
        <taxon>Fungi</taxon>
        <taxon>Dikarya</taxon>
        <taxon>Ascomycota</taxon>
        <taxon>Pezizomycotina</taxon>
        <taxon>Sordariomycetes</taxon>
        <taxon>Sordariomycetidae</taxon>
        <taxon>Magnaporthales</taxon>
        <taxon>Magnaporthaceae</taxon>
        <taxon>Gaeumannomyces</taxon>
    </lineage>
</organism>
<dbReference type="EnsemblFungi" id="EJT70621">
    <property type="protein sequence ID" value="EJT70621"/>
    <property type="gene ID" value="GGTG_11644"/>
</dbReference>
<dbReference type="GeneID" id="20352102"/>
<dbReference type="OrthoDB" id="4521980at2759"/>
<dbReference type="VEuPathDB" id="FungiDB:GGTG_11644"/>